<keyword evidence="2" id="KW-1185">Reference proteome</keyword>
<dbReference type="AlphaFoldDB" id="A0A8K1CQX1"/>
<dbReference type="EMBL" id="SPLM01000006">
    <property type="protein sequence ID" value="TMW67085.1"/>
    <property type="molecule type" value="Genomic_DNA"/>
</dbReference>
<proteinExistence type="predicted"/>
<evidence type="ECO:0000313" key="2">
    <source>
        <dbReference type="Proteomes" id="UP000794436"/>
    </source>
</evidence>
<sequence length="347" mass="39182">MAMEPSSSSGESLDEGASRGYRSTYYERKNEIATLQQEAGELTAQVKQLRSERGVVDTTSSLGHNALLRSGLQATGWAMAEAQSVISNRMEGVSPLETYIHLTSDTDQRRSALTALRDQKLRTATEFMAKRKRFLNLRRSHRQIESNEASNGDIVVEVCNVLPCFGVSSVKNVYEALLLANFHQEFAVWEHLNVLTVCQQEDAPDHSTSQACHLTVDICGMDLEKNSVLFQEYYDRSDVLERPHGLIAFDFVDKDDLYPYNPKERARLDVTGVMMVCGSGDEAEPCVSVIWWCQTRIHRPENGVSDEAMDTFREFVPRWADVSYKTVREYVAEGRRMTAQTAHAHVE</sequence>
<accession>A0A8K1CQX1</accession>
<protein>
    <submittedName>
        <fullName evidence="1">Uncharacterized protein</fullName>
    </submittedName>
</protein>
<evidence type="ECO:0000313" key="1">
    <source>
        <dbReference type="EMBL" id="TMW67085.1"/>
    </source>
</evidence>
<comment type="caution">
    <text evidence="1">The sequence shown here is derived from an EMBL/GenBank/DDBJ whole genome shotgun (WGS) entry which is preliminary data.</text>
</comment>
<organism evidence="1 2">
    <name type="scientific">Pythium oligandrum</name>
    <name type="common">Mycoparasitic fungus</name>
    <dbReference type="NCBI Taxonomy" id="41045"/>
    <lineage>
        <taxon>Eukaryota</taxon>
        <taxon>Sar</taxon>
        <taxon>Stramenopiles</taxon>
        <taxon>Oomycota</taxon>
        <taxon>Peronosporomycetes</taxon>
        <taxon>Pythiales</taxon>
        <taxon>Pythiaceae</taxon>
        <taxon>Pythium</taxon>
    </lineage>
</organism>
<gene>
    <name evidence="1" type="ORF">Poli38472_012201</name>
</gene>
<dbReference type="Proteomes" id="UP000794436">
    <property type="component" value="Unassembled WGS sequence"/>
</dbReference>
<reference evidence="1" key="1">
    <citation type="submission" date="2019-03" db="EMBL/GenBank/DDBJ databases">
        <title>Long read genome sequence of the mycoparasitic Pythium oligandrum ATCC 38472 isolated from sugarbeet rhizosphere.</title>
        <authorList>
            <person name="Gaulin E."/>
        </authorList>
    </citation>
    <scope>NUCLEOTIDE SEQUENCE</scope>
    <source>
        <strain evidence="1">ATCC 38472_TT</strain>
    </source>
</reference>
<dbReference type="OrthoDB" id="151678at2759"/>
<name>A0A8K1CQX1_PYTOL</name>